<name>A0AAV9R806_9TELE</name>
<comment type="caution">
    <text evidence="1">The sequence shown here is derived from an EMBL/GenBank/DDBJ whole genome shotgun (WGS) entry which is preliminary data.</text>
</comment>
<gene>
    <name evidence="1" type="ORF">CRENBAI_002351</name>
</gene>
<dbReference type="AlphaFoldDB" id="A0AAV9R806"/>
<accession>A0AAV9R806</accession>
<protein>
    <submittedName>
        <fullName evidence="1">Uncharacterized protein</fullName>
    </submittedName>
</protein>
<sequence length="58" mass="6566">MKQRSSGPGIELTTALRTEASDYGLRVLPLCQSAQQWNILKRVHFILHSSRGQYHIAT</sequence>
<proteinExistence type="predicted"/>
<reference evidence="1 2" key="1">
    <citation type="submission" date="2021-06" db="EMBL/GenBank/DDBJ databases">
        <authorList>
            <person name="Palmer J.M."/>
        </authorList>
    </citation>
    <scope>NUCLEOTIDE SEQUENCE [LARGE SCALE GENOMIC DNA]</scope>
    <source>
        <strain evidence="1 2">MEX-2019</strain>
        <tissue evidence="1">Muscle</tissue>
    </source>
</reference>
<evidence type="ECO:0000313" key="2">
    <source>
        <dbReference type="Proteomes" id="UP001311232"/>
    </source>
</evidence>
<evidence type="ECO:0000313" key="1">
    <source>
        <dbReference type="EMBL" id="KAK5605046.1"/>
    </source>
</evidence>
<keyword evidence="2" id="KW-1185">Reference proteome</keyword>
<dbReference type="EMBL" id="JAHHUM010002316">
    <property type="protein sequence ID" value="KAK5605046.1"/>
    <property type="molecule type" value="Genomic_DNA"/>
</dbReference>
<dbReference type="Proteomes" id="UP001311232">
    <property type="component" value="Unassembled WGS sequence"/>
</dbReference>
<organism evidence="1 2">
    <name type="scientific">Crenichthys baileyi</name>
    <name type="common">White River springfish</name>
    <dbReference type="NCBI Taxonomy" id="28760"/>
    <lineage>
        <taxon>Eukaryota</taxon>
        <taxon>Metazoa</taxon>
        <taxon>Chordata</taxon>
        <taxon>Craniata</taxon>
        <taxon>Vertebrata</taxon>
        <taxon>Euteleostomi</taxon>
        <taxon>Actinopterygii</taxon>
        <taxon>Neopterygii</taxon>
        <taxon>Teleostei</taxon>
        <taxon>Neoteleostei</taxon>
        <taxon>Acanthomorphata</taxon>
        <taxon>Ovalentaria</taxon>
        <taxon>Atherinomorphae</taxon>
        <taxon>Cyprinodontiformes</taxon>
        <taxon>Goodeidae</taxon>
        <taxon>Crenichthys</taxon>
    </lineage>
</organism>